<dbReference type="Pfam" id="PF06078">
    <property type="entry name" value="DUF937"/>
    <property type="match status" value="1"/>
</dbReference>
<evidence type="ECO:0000313" key="2">
    <source>
        <dbReference type="EMBL" id="GAA4402743.1"/>
    </source>
</evidence>
<protein>
    <recommendedName>
        <fullName evidence="4">DUF937 domain-containing protein</fullName>
    </recommendedName>
</protein>
<organism evidence="2 3">
    <name type="scientific">Nibrella viscosa</name>
    <dbReference type="NCBI Taxonomy" id="1084524"/>
    <lineage>
        <taxon>Bacteria</taxon>
        <taxon>Pseudomonadati</taxon>
        <taxon>Bacteroidota</taxon>
        <taxon>Cytophagia</taxon>
        <taxon>Cytophagales</taxon>
        <taxon>Spirosomataceae</taxon>
        <taxon>Nibrella</taxon>
    </lineage>
</organism>
<evidence type="ECO:0000256" key="1">
    <source>
        <dbReference type="SAM" id="Phobius"/>
    </source>
</evidence>
<dbReference type="RefSeq" id="WP_345266195.1">
    <property type="nucleotide sequence ID" value="NZ_BAABHB010000003.1"/>
</dbReference>
<dbReference type="EMBL" id="BAABHB010000003">
    <property type="protein sequence ID" value="GAA4402743.1"/>
    <property type="molecule type" value="Genomic_DNA"/>
</dbReference>
<accession>A0ABP8K9D4</accession>
<comment type="caution">
    <text evidence="2">The sequence shown here is derived from an EMBL/GenBank/DDBJ whole genome shotgun (WGS) entry which is preliminary data.</text>
</comment>
<keyword evidence="1" id="KW-1133">Transmembrane helix</keyword>
<dbReference type="Proteomes" id="UP001500936">
    <property type="component" value="Unassembled WGS sequence"/>
</dbReference>
<sequence>MATTTLEPVKALFTTAIIDRLSPKLDEKPENVRNALDLLVPAVTGAVTSRADGDALTKLYTWARDWSHQFDISHLANHNDARQNVAEQGRQFLESLVGLPVSGLINTTSELSGVRYTSAAGLMGLVGAAVLSFLHNQIDKRQLTKAQIGDLLRSETDHIAEQVPDRLTEAVPDLLVEPDSGLGNKNTSRPPEPVKMQLSRKEFDRMFLWLIGVILLLVMLLDTVRTCSTTKEKQAEAAQETTQLYKAANYF</sequence>
<evidence type="ECO:0000313" key="3">
    <source>
        <dbReference type="Proteomes" id="UP001500936"/>
    </source>
</evidence>
<evidence type="ECO:0008006" key="4">
    <source>
        <dbReference type="Google" id="ProtNLM"/>
    </source>
</evidence>
<feature type="transmembrane region" description="Helical" evidence="1">
    <location>
        <begin position="206"/>
        <end position="224"/>
    </location>
</feature>
<dbReference type="InterPro" id="IPR009282">
    <property type="entry name" value="DUF937"/>
</dbReference>
<keyword evidence="3" id="KW-1185">Reference proteome</keyword>
<reference evidence="3" key="1">
    <citation type="journal article" date="2019" name="Int. J. Syst. Evol. Microbiol.">
        <title>The Global Catalogue of Microorganisms (GCM) 10K type strain sequencing project: providing services to taxonomists for standard genome sequencing and annotation.</title>
        <authorList>
            <consortium name="The Broad Institute Genomics Platform"/>
            <consortium name="The Broad Institute Genome Sequencing Center for Infectious Disease"/>
            <person name="Wu L."/>
            <person name="Ma J."/>
        </authorList>
    </citation>
    <scope>NUCLEOTIDE SEQUENCE [LARGE SCALE GENOMIC DNA]</scope>
    <source>
        <strain evidence="3">JCM 17925</strain>
    </source>
</reference>
<keyword evidence="1" id="KW-0472">Membrane</keyword>
<proteinExistence type="predicted"/>
<keyword evidence="1" id="KW-0812">Transmembrane</keyword>
<gene>
    <name evidence="2" type="ORF">GCM10023187_18150</name>
</gene>
<name>A0ABP8K9D4_9BACT</name>